<keyword evidence="1" id="KW-0732">Signal</keyword>
<gene>
    <name evidence="3" type="ORF">HDF25_002323</name>
</gene>
<dbReference type="EMBL" id="JACHCC010000005">
    <property type="protein sequence ID" value="MBB6500179.1"/>
    <property type="molecule type" value="Genomic_DNA"/>
</dbReference>
<dbReference type="Pfam" id="PF02230">
    <property type="entry name" value="Abhydrolase_2"/>
    <property type="match status" value="1"/>
</dbReference>
<organism evidence="3 4">
    <name type="scientific">Pedobacter cryoconitis</name>
    <dbReference type="NCBI Taxonomy" id="188932"/>
    <lineage>
        <taxon>Bacteria</taxon>
        <taxon>Pseudomonadati</taxon>
        <taxon>Bacteroidota</taxon>
        <taxon>Sphingobacteriia</taxon>
        <taxon>Sphingobacteriales</taxon>
        <taxon>Sphingobacteriaceae</taxon>
        <taxon>Pedobacter</taxon>
    </lineage>
</organism>
<dbReference type="SUPFAM" id="SSF53474">
    <property type="entry name" value="alpha/beta-Hydrolases"/>
    <property type="match status" value="1"/>
</dbReference>
<dbReference type="Proteomes" id="UP000521017">
    <property type="component" value="Unassembled WGS sequence"/>
</dbReference>
<dbReference type="PROSITE" id="PS51257">
    <property type="entry name" value="PROKAR_LIPOPROTEIN"/>
    <property type="match status" value="1"/>
</dbReference>
<dbReference type="PANTHER" id="PTHR43037:SF1">
    <property type="entry name" value="BLL1128 PROTEIN"/>
    <property type="match status" value="1"/>
</dbReference>
<evidence type="ECO:0000313" key="3">
    <source>
        <dbReference type="EMBL" id="MBB6500179.1"/>
    </source>
</evidence>
<evidence type="ECO:0000313" key="4">
    <source>
        <dbReference type="Proteomes" id="UP000521017"/>
    </source>
</evidence>
<dbReference type="RefSeq" id="WP_184624887.1">
    <property type="nucleotide sequence ID" value="NZ_JACHCC010000005.1"/>
</dbReference>
<sequence>MRASLFFILILLTGCAISNKRISSHLLVKPPADKQLAASKRKDIVSISNNLFGAGEFTGNNKELIRYRILAPDTVTAQKKYPLVLIFHNSGRIGTDNTAQLDVLVKFWAQDAIRKRYPAYVLAVQFAGRSSNYVKNADSVLTSVPAPGVRSAIQLVDSLKNALPVDINRIYTIGFSMGASTANNALMARPDLFAAGVFISGIPMQEGFFKLKNTPLWLIHGNDDQENPIPGDRLLYQKMQGLKSSKILFWEIEGLQHEIYTPLYTSDIIPQWLFIQTLTF</sequence>
<evidence type="ECO:0000256" key="1">
    <source>
        <dbReference type="ARBA" id="ARBA00022729"/>
    </source>
</evidence>
<dbReference type="InterPro" id="IPR003140">
    <property type="entry name" value="PLipase/COase/thioEstase"/>
</dbReference>
<evidence type="ECO:0000259" key="2">
    <source>
        <dbReference type="Pfam" id="PF02230"/>
    </source>
</evidence>
<comment type="caution">
    <text evidence="3">The sequence shown here is derived from an EMBL/GenBank/DDBJ whole genome shotgun (WGS) entry which is preliminary data.</text>
</comment>
<dbReference type="Gene3D" id="3.40.50.1820">
    <property type="entry name" value="alpha/beta hydrolase"/>
    <property type="match status" value="1"/>
</dbReference>
<protein>
    <submittedName>
        <fullName evidence="3">Putative peptidase</fullName>
    </submittedName>
</protein>
<dbReference type="PANTHER" id="PTHR43037">
    <property type="entry name" value="UNNAMED PRODUCT-RELATED"/>
    <property type="match status" value="1"/>
</dbReference>
<reference evidence="3 4" key="1">
    <citation type="submission" date="2020-08" db="EMBL/GenBank/DDBJ databases">
        <title>Genomic Encyclopedia of Type Strains, Phase IV (KMG-V): Genome sequencing to study the core and pangenomes of soil and plant-associated prokaryotes.</title>
        <authorList>
            <person name="Whitman W."/>
        </authorList>
    </citation>
    <scope>NUCLEOTIDE SEQUENCE [LARGE SCALE GENOMIC DNA]</scope>
    <source>
        <strain evidence="3 4">M2T3</strain>
    </source>
</reference>
<dbReference type="GO" id="GO:0016787">
    <property type="term" value="F:hydrolase activity"/>
    <property type="evidence" value="ECO:0007669"/>
    <property type="project" value="InterPro"/>
</dbReference>
<feature type="domain" description="Phospholipase/carboxylesterase/thioesterase" evidence="2">
    <location>
        <begin position="153"/>
        <end position="259"/>
    </location>
</feature>
<dbReference type="InterPro" id="IPR029058">
    <property type="entry name" value="AB_hydrolase_fold"/>
</dbReference>
<name>A0A7X0MII0_9SPHI</name>
<dbReference type="AlphaFoldDB" id="A0A7X0MII0"/>
<proteinExistence type="predicted"/>
<accession>A0A7X0MII0</accession>
<dbReference type="InterPro" id="IPR050955">
    <property type="entry name" value="Plant_Biomass_Hydrol_Est"/>
</dbReference>